<feature type="transmembrane region" description="Helical" evidence="6">
    <location>
        <begin position="163"/>
        <end position="187"/>
    </location>
</feature>
<keyword evidence="5" id="KW-0349">Heme</keyword>
<organism evidence="8">
    <name type="scientific">Apicomplexa sp. WK-2018_Corallicola</name>
    <dbReference type="NCBI Taxonomy" id="2304055"/>
    <lineage>
        <taxon>Eukaryota</taxon>
        <taxon>Sar</taxon>
        <taxon>Alveolata</taxon>
        <taxon>Apicomplexa</taxon>
    </lineage>
</organism>
<feature type="transmembrane region" description="Helical" evidence="6">
    <location>
        <begin position="353"/>
        <end position="377"/>
    </location>
</feature>
<evidence type="ECO:0000259" key="7">
    <source>
        <dbReference type="PROSITE" id="PS50855"/>
    </source>
</evidence>
<evidence type="ECO:0000313" key="8">
    <source>
        <dbReference type="EMBL" id="AXQ37352.1"/>
    </source>
</evidence>
<comment type="subcellular location">
    <subcellularLocation>
        <location evidence="1">Membrane</location>
        <topology evidence="1">Multi-pass membrane protein</topology>
    </subcellularLocation>
    <subcellularLocation>
        <location evidence="5">Mitochondrion inner membrane</location>
        <topology evidence="5">Multi-pass membrane protein</topology>
    </subcellularLocation>
</comment>
<keyword evidence="5" id="KW-0186">Copper</keyword>
<feature type="transmembrane region" description="Helical" evidence="6">
    <location>
        <begin position="389"/>
        <end position="414"/>
    </location>
</feature>
<feature type="transmembrane region" description="Helical" evidence="6">
    <location>
        <begin position="6"/>
        <end position="24"/>
    </location>
</feature>
<keyword evidence="3 6" id="KW-1133">Transmembrane helix</keyword>
<keyword evidence="2 5" id="KW-0812">Transmembrane</keyword>
<feature type="transmembrane region" description="Helical" evidence="6">
    <location>
        <begin position="248"/>
        <end position="272"/>
    </location>
</feature>
<evidence type="ECO:0000256" key="5">
    <source>
        <dbReference type="RuleBase" id="RU000369"/>
    </source>
</evidence>
<dbReference type="PANTHER" id="PTHR10422">
    <property type="entry name" value="CYTOCHROME C OXIDASE SUBUNIT 1"/>
    <property type="match status" value="1"/>
</dbReference>
<comment type="catalytic activity">
    <reaction evidence="5">
        <text>4 Fe(II)-[cytochrome c] + O2 + 8 H(+)(in) = 4 Fe(III)-[cytochrome c] + 2 H2O + 4 H(+)(out)</text>
        <dbReference type="Rhea" id="RHEA:11436"/>
        <dbReference type="Rhea" id="RHEA-COMP:10350"/>
        <dbReference type="Rhea" id="RHEA-COMP:14399"/>
        <dbReference type="ChEBI" id="CHEBI:15377"/>
        <dbReference type="ChEBI" id="CHEBI:15378"/>
        <dbReference type="ChEBI" id="CHEBI:15379"/>
        <dbReference type="ChEBI" id="CHEBI:29033"/>
        <dbReference type="ChEBI" id="CHEBI:29034"/>
        <dbReference type="EC" id="7.1.1.9"/>
    </reaction>
</comment>
<dbReference type="PANTHER" id="PTHR10422:SF18">
    <property type="entry name" value="CYTOCHROME C OXIDASE SUBUNIT 1"/>
    <property type="match status" value="1"/>
</dbReference>
<feature type="transmembrane region" description="Helical" evidence="6">
    <location>
        <begin position="468"/>
        <end position="487"/>
    </location>
</feature>
<comment type="function">
    <text evidence="5">Component of the cytochrome c oxidase, the last enzyme in the mitochondrial electron transport chain which drives oxidative phosphorylation. The respiratory chain contains 3 multisubunit complexes succinate dehydrogenase (complex II, CII), ubiquinol-cytochrome c oxidoreductase (cytochrome b-c1 complex, complex III, CIII) and cytochrome c oxidase (complex IV, CIV), that cooperate to transfer electrons derived from NADH and succinate to molecular oxygen, creating an electrochemical gradient over the inner membrane that drives transmembrane transport and the ATP synthase. Cytochrome c oxidase is the component of the respiratory chain that catalyzes the reduction of oxygen to water. Electrons originating from reduced cytochrome c in the intermembrane space (IMS) are transferred via the dinuclear copper A center (CU(A)) of subunit 2 and heme A of subunit 1 to the active site in subunit 1, a binuclear center (BNC) formed by heme A3 and copper B (CU(B)). The BNC reduces molecular oxygen to 2 water molecules using 4 electrons from cytochrome c in the IMS and 4 protons from the mitochondrial matrix.</text>
</comment>
<keyword evidence="5" id="KW-0813">Transport</keyword>
<keyword evidence="5" id="KW-0479">Metal-binding</keyword>
<dbReference type="GO" id="GO:0006123">
    <property type="term" value="P:mitochondrial electron transport, cytochrome c to oxygen"/>
    <property type="evidence" value="ECO:0007669"/>
    <property type="project" value="TreeGrafter"/>
</dbReference>
<evidence type="ECO:0000256" key="4">
    <source>
        <dbReference type="ARBA" id="ARBA00023136"/>
    </source>
</evidence>
<feature type="transmembrane region" description="Helical" evidence="6">
    <location>
        <begin position="284"/>
        <end position="308"/>
    </location>
</feature>
<dbReference type="Pfam" id="PF00115">
    <property type="entry name" value="COX1"/>
    <property type="match status" value="1"/>
</dbReference>
<dbReference type="InterPro" id="IPR023616">
    <property type="entry name" value="Cyt_c_oxase-like_su1_dom"/>
</dbReference>
<evidence type="ECO:0000256" key="6">
    <source>
        <dbReference type="SAM" id="Phobius"/>
    </source>
</evidence>
<dbReference type="EC" id="7.1.1.9" evidence="5"/>
<name>A0A385CAZ9_9APIC</name>
<dbReference type="UniPathway" id="UPA00705"/>
<sequence>MEYNAIDINGLLLFIANYLTISSCNHKILGLYYIWLAFIFGISGSLASMVLRLELYTSGLRIITPENQNFYNLTFTLHGLIMIFFTVMPGLYGGFGNYLIPIYNGAPEVAFPRINSVSLLLLPIAFGCVLLSTTAEFGGGSGWTLYPPLSTSLMSLSPVSMDVIILGLALSGISSFLSSLNFLTTIFHIRAKGFALGSIVFNTWGIVFTAAMLVLTLPVLTAGLVMIITDLHLNTQFYDPVFSGDPVLFQHLFWFFGHPEVYVLIIPGFGIISQVISTNFSKIIFGNVTMILAMGCISTLGSVVWAHHMITVGLEVDTRAYFTAVTILISLPTGTKIFNWLSTYMGSNNKITMSSTILALSFILLFTLGGTTGVVLGNAAVDVSLHDTYYVVAHFHFVLSLGAIVALITGFIFFQETFFGTQVALNSVLILWGLIFVAGVMISFLPLHLLGFNVMPRRIPDYPDSLNYLNSISSIGSLLTFLSLLIIRN</sequence>
<feature type="transmembrane region" description="Helical" evidence="6">
    <location>
        <begin position="120"/>
        <end position="143"/>
    </location>
</feature>
<feature type="transmembrane region" description="Helical" evidence="6">
    <location>
        <begin position="73"/>
        <end position="100"/>
    </location>
</feature>
<dbReference type="GO" id="GO:0004129">
    <property type="term" value="F:cytochrome-c oxidase activity"/>
    <property type="evidence" value="ECO:0007669"/>
    <property type="project" value="UniProtKB-EC"/>
</dbReference>
<reference evidence="8" key="1">
    <citation type="submission" date="2018-05" db="EMBL/GenBank/DDBJ databases">
        <title>A widespread coral-associated apicomplexan with an unusual plastid.</title>
        <authorList>
            <person name="Kwong W.K."/>
            <person name="Keeling P.J."/>
        </authorList>
    </citation>
    <scope>NUCLEOTIDE SEQUENCE</scope>
</reference>
<dbReference type="GO" id="GO:0015990">
    <property type="term" value="P:electron transport coupled proton transport"/>
    <property type="evidence" value="ECO:0007669"/>
    <property type="project" value="TreeGrafter"/>
</dbReference>
<keyword evidence="4 5" id="KW-0472">Membrane</keyword>
<feature type="domain" description="Cytochrome oxidase subunit I profile" evidence="7">
    <location>
        <begin position="14"/>
        <end position="489"/>
    </location>
</feature>
<comment type="similarity">
    <text evidence="5">Belongs to the heme-copper respiratory oxidase family.</text>
</comment>
<dbReference type="GO" id="GO:0005743">
    <property type="term" value="C:mitochondrial inner membrane"/>
    <property type="evidence" value="ECO:0007669"/>
    <property type="project" value="UniProtKB-SubCell"/>
</dbReference>
<dbReference type="InterPro" id="IPR023615">
    <property type="entry name" value="Cyt_c_Oxase_su1_BS"/>
</dbReference>
<protein>
    <recommendedName>
        <fullName evidence="5">Cytochrome c oxidase subunit 1</fullName>
        <ecNumber evidence="5">7.1.1.9</ecNumber>
    </recommendedName>
</protein>
<dbReference type="PROSITE" id="PS50855">
    <property type="entry name" value="COX1"/>
    <property type="match status" value="1"/>
</dbReference>
<evidence type="ECO:0000256" key="2">
    <source>
        <dbReference type="ARBA" id="ARBA00022692"/>
    </source>
</evidence>
<dbReference type="Gene3D" id="1.20.210.10">
    <property type="entry name" value="Cytochrome c oxidase-like, subunit I domain"/>
    <property type="match status" value="1"/>
</dbReference>
<evidence type="ECO:0000256" key="1">
    <source>
        <dbReference type="ARBA" id="ARBA00004141"/>
    </source>
</evidence>
<keyword evidence="5 8" id="KW-0496">Mitochondrion</keyword>
<dbReference type="InterPro" id="IPR000883">
    <property type="entry name" value="Cyt_C_Oxase_1"/>
</dbReference>
<dbReference type="InterPro" id="IPR036927">
    <property type="entry name" value="Cyt_c_oxase-like_su1_sf"/>
</dbReference>
<keyword evidence="5" id="KW-0999">Mitochondrion inner membrane</keyword>
<accession>A0A385CAZ9</accession>
<dbReference type="PRINTS" id="PR01165">
    <property type="entry name" value="CYCOXIDASEI"/>
</dbReference>
<keyword evidence="5" id="KW-0408">Iron</keyword>
<dbReference type="EMBL" id="MH320093">
    <property type="protein sequence ID" value="AXQ37352.1"/>
    <property type="molecule type" value="Genomic_DNA"/>
</dbReference>
<proteinExistence type="inferred from homology"/>
<feature type="transmembrane region" description="Helical" evidence="6">
    <location>
        <begin position="199"/>
        <end position="228"/>
    </location>
</feature>
<geneLocation type="mitochondrion" evidence="8"/>
<dbReference type="SUPFAM" id="SSF81442">
    <property type="entry name" value="Cytochrome c oxidase subunit I-like"/>
    <property type="match status" value="1"/>
</dbReference>
<dbReference type="GO" id="GO:0020037">
    <property type="term" value="F:heme binding"/>
    <property type="evidence" value="ECO:0007669"/>
    <property type="project" value="InterPro"/>
</dbReference>
<dbReference type="PROSITE" id="PS00077">
    <property type="entry name" value="COX1_CUB"/>
    <property type="match status" value="1"/>
</dbReference>
<evidence type="ECO:0000256" key="3">
    <source>
        <dbReference type="ARBA" id="ARBA00022989"/>
    </source>
</evidence>
<dbReference type="GO" id="GO:0046872">
    <property type="term" value="F:metal ion binding"/>
    <property type="evidence" value="ECO:0007669"/>
    <property type="project" value="UniProtKB-KW"/>
</dbReference>
<keyword evidence="5" id="KW-0679">Respiratory chain</keyword>
<feature type="transmembrane region" description="Helical" evidence="6">
    <location>
        <begin position="320"/>
        <end position="341"/>
    </location>
</feature>
<comment type="pathway">
    <text evidence="5">Energy metabolism; oxidative phosphorylation.</text>
</comment>
<feature type="transmembrane region" description="Helical" evidence="6">
    <location>
        <begin position="31"/>
        <end position="53"/>
    </location>
</feature>
<dbReference type="AlphaFoldDB" id="A0A385CAZ9"/>
<gene>
    <name evidence="8" type="primary">COX1</name>
</gene>
<keyword evidence="5" id="KW-0249">Electron transport</keyword>
<feature type="transmembrane region" description="Helical" evidence="6">
    <location>
        <begin position="423"/>
        <end position="448"/>
    </location>
</feature>